<accession>A0A510WSQ8</accession>
<dbReference type="RefSeq" id="WP_057827515.1">
    <property type="nucleotide sequence ID" value="NZ_BAAACL010000017.1"/>
</dbReference>
<gene>
    <name evidence="1" type="ORF">LAV01_10940</name>
</gene>
<dbReference type="Proteomes" id="UP000321722">
    <property type="component" value="Unassembled WGS sequence"/>
</dbReference>
<keyword evidence="2" id="KW-1185">Reference proteome</keyword>
<dbReference type="EMBL" id="BJUI01000016">
    <property type="protein sequence ID" value="GEK42262.1"/>
    <property type="molecule type" value="Genomic_DNA"/>
</dbReference>
<name>A0A510WSQ8_9LACO</name>
<dbReference type="AlphaFoldDB" id="A0A510WSQ8"/>
<sequence length="65" mass="7584">MSKRNKKRSVLKKRKRRMNYNGIKPGNLVQWQGMKYKVVALLKHGCLLLDNGAKLQAKECERLSQ</sequence>
<reference evidence="1 2" key="1">
    <citation type="submission" date="2019-07" db="EMBL/GenBank/DDBJ databases">
        <title>Whole genome shotgun sequence of Lactobacillus aviarius subsp. aviarius NBRC 102162.</title>
        <authorList>
            <person name="Hosoyama A."/>
            <person name="Uohara A."/>
            <person name="Ohji S."/>
            <person name="Ichikawa N."/>
        </authorList>
    </citation>
    <scope>NUCLEOTIDE SEQUENCE [LARGE SCALE GENOMIC DNA]</scope>
    <source>
        <strain evidence="1 2">NBRC 102162</strain>
    </source>
</reference>
<comment type="caution">
    <text evidence="1">The sequence shown here is derived from an EMBL/GenBank/DDBJ whole genome shotgun (WGS) entry which is preliminary data.</text>
</comment>
<evidence type="ECO:0000313" key="2">
    <source>
        <dbReference type="Proteomes" id="UP000321722"/>
    </source>
</evidence>
<evidence type="ECO:0000313" key="1">
    <source>
        <dbReference type="EMBL" id="GEK42262.1"/>
    </source>
</evidence>
<proteinExistence type="predicted"/>
<protein>
    <submittedName>
        <fullName evidence="1">Uncharacterized protein</fullName>
    </submittedName>
</protein>
<organism evidence="1 2">
    <name type="scientific">Ligilactobacillus aviarius</name>
    <dbReference type="NCBI Taxonomy" id="1606"/>
    <lineage>
        <taxon>Bacteria</taxon>
        <taxon>Bacillati</taxon>
        <taxon>Bacillota</taxon>
        <taxon>Bacilli</taxon>
        <taxon>Lactobacillales</taxon>
        <taxon>Lactobacillaceae</taxon>
        <taxon>Ligilactobacillus</taxon>
    </lineage>
</organism>